<dbReference type="GO" id="GO:0019509">
    <property type="term" value="P:L-methionine salvage from methylthioadenosine"/>
    <property type="evidence" value="ECO:0007669"/>
    <property type="project" value="UniProtKB-UniRule"/>
</dbReference>
<feature type="site" description="Transition state stabilizer" evidence="6">
    <location>
        <position position="165"/>
    </location>
</feature>
<protein>
    <recommendedName>
        <fullName evidence="6">Methylthioribose-1-phosphate isomerase</fullName>
        <shortName evidence="6">M1Pi</shortName>
        <shortName evidence="6">MTR-1-P isomerase</shortName>
        <ecNumber evidence="6">5.3.1.23</ecNumber>
    </recommendedName>
    <alternativeName>
        <fullName evidence="6">S-methyl-5-thioribose-1-phosphate isomerase</fullName>
    </alternativeName>
    <alternativeName>
        <fullName evidence="6">Translation initiation factor eIF-2B subunit alpha/beta/delta-like protein</fullName>
    </alternativeName>
</protein>
<dbReference type="GO" id="GO:0005634">
    <property type="term" value="C:nucleus"/>
    <property type="evidence" value="ECO:0007669"/>
    <property type="project" value="UniProtKB-SubCell"/>
</dbReference>
<comment type="function">
    <text evidence="6">Catalyzes the interconversion of methylthioribose-1-phosphate (MTR-1-P) into methylthioribulose-1-phosphate (MTRu-1-P).</text>
</comment>
<dbReference type="EC" id="5.3.1.23" evidence="6"/>
<dbReference type="InterPro" id="IPR027363">
    <property type="entry name" value="M1Pi_N"/>
</dbReference>
<comment type="pathway">
    <text evidence="6">Amino-acid biosynthesis; L-methionine biosynthesis via salvage pathway; L-methionine from S-methyl-5-thio-alpha-D-ribose 1-phosphate: step 1/6.</text>
</comment>
<dbReference type="SUPFAM" id="SSF100950">
    <property type="entry name" value="NagB/RpiA/CoA transferase-like"/>
    <property type="match status" value="1"/>
</dbReference>
<evidence type="ECO:0000256" key="2">
    <source>
        <dbReference type="ARBA" id="ARBA00022605"/>
    </source>
</evidence>
<evidence type="ECO:0000256" key="5">
    <source>
        <dbReference type="ARBA" id="ARBA00023242"/>
    </source>
</evidence>
<evidence type="ECO:0000313" key="7">
    <source>
        <dbReference type="EMBL" id="JAI57672.1"/>
    </source>
</evidence>
<dbReference type="GO" id="GO:0046523">
    <property type="term" value="F:S-methyl-5-thioribose-1-phosphate isomerase activity"/>
    <property type="evidence" value="ECO:0007669"/>
    <property type="project" value="UniProtKB-UniRule"/>
</dbReference>
<accession>A0A0N7ZA26</accession>
<dbReference type="NCBIfam" id="TIGR00512">
    <property type="entry name" value="salvage_mtnA"/>
    <property type="match status" value="1"/>
</dbReference>
<name>A0A0N7ZA26_SCYOL</name>
<dbReference type="PANTHER" id="PTHR43475">
    <property type="entry name" value="METHYLTHIORIBOSE-1-PHOSPHATE ISOMERASE"/>
    <property type="match status" value="1"/>
</dbReference>
<dbReference type="UniPathway" id="UPA00904">
    <property type="reaction ID" value="UER00874"/>
</dbReference>
<dbReference type="NCBIfam" id="NF004326">
    <property type="entry name" value="PRK05720.1"/>
    <property type="match status" value="1"/>
</dbReference>
<dbReference type="FunFam" id="3.40.50.10470:FF:000003">
    <property type="entry name" value="Methylthioribose-1-phosphate isomerase"/>
    <property type="match status" value="1"/>
</dbReference>
<dbReference type="EMBL" id="GDRN01105784">
    <property type="protein sequence ID" value="JAI57672.1"/>
    <property type="molecule type" value="Transcribed_RNA"/>
</dbReference>
<evidence type="ECO:0000256" key="6">
    <source>
        <dbReference type="HAMAP-Rule" id="MF_03119"/>
    </source>
</evidence>
<dbReference type="Gene3D" id="3.40.50.10470">
    <property type="entry name" value="Translation initiation factor eif-2b, domain 2"/>
    <property type="match status" value="1"/>
</dbReference>
<dbReference type="InterPro" id="IPR005251">
    <property type="entry name" value="IF-M1Pi"/>
</dbReference>
<comment type="subcellular location">
    <subcellularLocation>
        <location evidence="6">Cytoplasm</location>
    </subcellularLocation>
    <subcellularLocation>
        <location evidence="6">Nucleus</location>
    </subcellularLocation>
</comment>
<dbReference type="InterPro" id="IPR037171">
    <property type="entry name" value="NagB/RpiA_transferase-like"/>
</dbReference>
<evidence type="ECO:0000256" key="3">
    <source>
        <dbReference type="ARBA" id="ARBA00023167"/>
    </source>
</evidence>
<dbReference type="NCBIfam" id="TIGR00524">
    <property type="entry name" value="eIF-2B_rel"/>
    <property type="match status" value="1"/>
</dbReference>
<dbReference type="GO" id="GO:0005737">
    <property type="term" value="C:cytoplasm"/>
    <property type="evidence" value="ECO:0007669"/>
    <property type="project" value="UniProtKB-SubCell"/>
</dbReference>
<organism evidence="7">
    <name type="scientific">Scylla olivacea</name>
    <name type="common">Orange mud crab</name>
    <name type="synonym">Cancer olivacea</name>
    <dbReference type="NCBI Taxonomy" id="85551"/>
    <lineage>
        <taxon>Eukaryota</taxon>
        <taxon>Metazoa</taxon>
        <taxon>Ecdysozoa</taxon>
        <taxon>Arthropoda</taxon>
        <taxon>Crustacea</taxon>
        <taxon>Multicrustacea</taxon>
        <taxon>Malacostraca</taxon>
        <taxon>Eumalacostraca</taxon>
        <taxon>Eucarida</taxon>
        <taxon>Decapoda</taxon>
        <taxon>Pleocyemata</taxon>
        <taxon>Brachyura</taxon>
        <taxon>Eubrachyura</taxon>
        <taxon>Portunoidea</taxon>
        <taxon>Portunidae</taxon>
        <taxon>Portuninae</taxon>
        <taxon>Scylla</taxon>
    </lineage>
</organism>
<dbReference type="Pfam" id="PF01008">
    <property type="entry name" value="IF-2B"/>
    <property type="match status" value="1"/>
</dbReference>
<dbReference type="InterPro" id="IPR000649">
    <property type="entry name" value="IF-2B-related"/>
</dbReference>
<sequence length="351" mass="37332">MTLEAIKWRDRKLTILDQLLLPLKKEYIDVTCVEDGWAVINKMQVRGAPAISIVGCLSLATELAHGTYSSASEVVSLVSKKLKYLVTARPTAVNMETAAKKLTPFTENLKNEGKSAEEIVEAVIGWCEKLLEDDVAINVKIGKLGAAAVLSHISEGRKARVLTHCNTGSLATASYGTALGVVRALQEAGRLEHVYCTETRPYNQGSRLTAFELVAEGLPGTLICDSAAAALMREKGIDAVLVGADRVAANWDTANKIGTYQLAVVAKHHGVPFFVCSPSTSIDQTLSGGADIPIEERSHKEITDVAGTRIAAPGIACWNPAFDITPAELVTGGVVTETEVVIPPSATLSKV</sequence>
<keyword evidence="1 6" id="KW-0963">Cytoplasm</keyword>
<dbReference type="Gene3D" id="1.20.120.420">
    <property type="entry name" value="translation initiation factor eif-2b, domain 1"/>
    <property type="match status" value="1"/>
</dbReference>
<comment type="similarity">
    <text evidence="6">Belongs to the eIF-2B alpha/beta/delta subunits family. MtnA subfamily.</text>
</comment>
<evidence type="ECO:0000256" key="1">
    <source>
        <dbReference type="ARBA" id="ARBA00022490"/>
    </source>
</evidence>
<dbReference type="HAMAP" id="MF_01678">
    <property type="entry name" value="Salvage_MtnA"/>
    <property type="match status" value="1"/>
</dbReference>
<keyword evidence="2 6" id="KW-0028">Amino-acid biosynthesis</keyword>
<keyword evidence="5 6" id="KW-0539">Nucleus</keyword>
<evidence type="ECO:0000256" key="4">
    <source>
        <dbReference type="ARBA" id="ARBA00023235"/>
    </source>
</evidence>
<feature type="active site" description="Proton donor" evidence="6">
    <location>
        <position position="245"/>
    </location>
</feature>
<comment type="catalytic activity">
    <reaction evidence="6">
        <text>5-(methylsulfanyl)-alpha-D-ribose 1-phosphate = 5-(methylsulfanyl)-D-ribulose 1-phosphate</text>
        <dbReference type="Rhea" id="RHEA:19989"/>
        <dbReference type="ChEBI" id="CHEBI:58533"/>
        <dbReference type="ChEBI" id="CHEBI:58548"/>
        <dbReference type="EC" id="5.3.1.23"/>
    </reaction>
</comment>
<reference evidence="7" key="1">
    <citation type="submission" date="2015-09" db="EMBL/GenBank/DDBJ databases">
        <title>Scylla olivacea transcriptome.</title>
        <authorList>
            <person name="Ikhwanuddin M."/>
        </authorList>
    </citation>
    <scope>NUCLEOTIDE SEQUENCE</scope>
</reference>
<dbReference type="InterPro" id="IPR042529">
    <property type="entry name" value="IF_2B-like_C"/>
</dbReference>
<proteinExistence type="inferred from homology"/>
<dbReference type="InterPro" id="IPR011559">
    <property type="entry name" value="Initiation_fac_2B_a/b/d"/>
</dbReference>
<dbReference type="AlphaFoldDB" id="A0A0N7ZA26"/>
<dbReference type="PANTHER" id="PTHR43475:SF1">
    <property type="entry name" value="METHYLTHIORIBOSE-1-PHOSPHATE ISOMERASE"/>
    <property type="match status" value="1"/>
</dbReference>
<dbReference type="FunFam" id="1.20.120.420:FF:000003">
    <property type="entry name" value="Methylthioribose-1-phosphate isomerase"/>
    <property type="match status" value="1"/>
</dbReference>
<keyword evidence="4 6" id="KW-0413">Isomerase</keyword>
<keyword evidence="3 6" id="KW-0486">Methionine biosynthesis</keyword>